<protein>
    <submittedName>
        <fullName evidence="1">Uncharacterized protein</fullName>
    </submittedName>
</protein>
<sequence length="129" mass="14969">MFLVVVVERDIELIKRRMLLEMQRKMLAREAKKPAEAVDYYSVFLEHLTEDGREMFNRALEQYGEVAKKVAVKIGQLYHSGRLSGSLDASAVYWVFQEIGLPIRIETRIVYKKGGEVKSISDMLKEEEE</sequence>
<keyword evidence="2" id="KW-1185">Reference proteome</keyword>
<dbReference type="AlphaFoldDB" id="S6A5B1"/>
<dbReference type="eggNOG" id="arCOG05529">
    <property type="taxonomic scope" value="Archaea"/>
</dbReference>
<gene>
    <name evidence="1" type="ORF">N186_02440</name>
</gene>
<proteinExistence type="predicted"/>
<evidence type="ECO:0000313" key="2">
    <source>
        <dbReference type="Proteomes" id="UP000015543"/>
    </source>
</evidence>
<dbReference type="EMBL" id="CP006646">
    <property type="protein sequence ID" value="AGT34872.1"/>
    <property type="molecule type" value="Genomic_DNA"/>
</dbReference>
<reference evidence="1 2" key="1">
    <citation type="journal article" date="2013" name="Genome Announc.">
        <title>Complete Genomic Sequence of 'Thermofilum adornatus' Strain 1910bT, a Hyperthermophilic Anaerobic Organotrophic Crenarchaeon.</title>
        <authorList>
            <person name="Dominova I.N."/>
            <person name="Kublanov I.V."/>
            <person name="Podosokorskaya O.A."/>
            <person name="Derbikova K.S."/>
            <person name="Patrushev M.V."/>
            <person name="Toshchakov S.V."/>
        </authorList>
    </citation>
    <scope>NUCLEOTIDE SEQUENCE [LARGE SCALE GENOMIC DNA]</scope>
    <source>
        <strain evidence="2">1910b</strain>
    </source>
</reference>
<name>S6A5B1_9CREN</name>
<dbReference type="PATRIC" id="fig|1365176.7.peg.483"/>
<evidence type="ECO:0000313" key="1">
    <source>
        <dbReference type="EMBL" id="AGT34872.1"/>
    </source>
</evidence>
<accession>S6A5B1</accession>
<organism evidence="1 2">
    <name type="scientific">Thermofilum adornatum</name>
    <dbReference type="NCBI Taxonomy" id="1365176"/>
    <lineage>
        <taxon>Archaea</taxon>
        <taxon>Thermoproteota</taxon>
        <taxon>Thermoprotei</taxon>
        <taxon>Thermofilales</taxon>
        <taxon>Thermofilaceae</taxon>
        <taxon>Thermofilum</taxon>
    </lineage>
</organism>
<dbReference type="HOGENOM" id="CLU_2032979_0_0_2"/>
<dbReference type="KEGG" id="thb:N186_02440"/>
<dbReference type="Proteomes" id="UP000015543">
    <property type="component" value="Chromosome"/>
</dbReference>